<organism evidence="1 2">
    <name type="scientific">Microcystis aeruginosa EAWAG127a</name>
    <dbReference type="NCBI Taxonomy" id="2529855"/>
    <lineage>
        <taxon>Bacteria</taxon>
        <taxon>Bacillati</taxon>
        <taxon>Cyanobacteriota</taxon>
        <taxon>Cyanophyceae</taxon>
        <taxon>Oscillatoriophycideae</taxon>
        <taxon>Chroococcales</taxon>
        <taxon>Microcystaceae</taxon>
        <taxon>Microcystis</taxon>
    </lineage>
</organism>
<sequence>MTTNPFPYNQTLQAFTPTQGTYADNTFVISASSNGIGAGQIQPTATSGSSINYQSSFLYNILAQGSRTTALAFILNNSGVNQTPPYYFLLGSEIGYLWLYSFTPAADVSNFSDSNIAEVEKIDSVPFDSSIASILYYSPLSLLFIAGQNGNLYTYNVGWNNQGQPVFSYQGANKNYTNPNNLTISLSLVNLAPNQPSLIVTGLTFTEQQTTINGSFVFAISSENNGILANGTLIPGTTNSVATVVDNNAQLIYTATQNTLVANAFSNLQSAGNVIWTPTDQILLSLYASANANNVDNSQFSQGTLFIGTCSNTANITNTTVGSIYTYDPASGVVSPWQNQVVLGPPYALYADQNLHLLVNCGLTGLYYYSIVYTEMAPSSAELIPNTAITTADSNLTTFISVAKLLFQLYQQHEENSSSVPVSSS</sequence>
<proteinExistence type="predicted"/>
<gene>
    <name evidence="1" type="ORF">EZJ55_21935</name>
</gene>
<dbReference type="RefSeq" id="WP_150978187.1">
    <property type="nucleotide sequence ID" value="NZ_SRLN01000012.1"/>
</dbReference>
<name>A0A5J5LYL0_MICAE</name>
<comment type="caution">
    <text evidence="1">The sequence shown here is derived from an EMBL/GenBank/DDBJ whole genome shotgun (WGS) entry which is preliminary data.</text>
</comment>
<dbReference type="Proteomes" id="UP000325636">
    <property type="component" value="Unassembled WGS sequence"/>
</dbReference>
<dbReference type="EMBL" id="SRLN01000012">
    <property type="protein sequence ID" value="KAB0242817.1"/>
    <property type="molecule type" value="Genomic_DNA"/>
</dbReference>
<dbReference type="AlphaFoldDB" id="A0A5J5LYL0"/>
<evidence type="ECO:0000313" key="2">
    <source>
        <dbReference type="Proteomes" id="UP000325636"/>
    </source>
</evidence>
<accession>A0A5J5LYL0</accession>
<evidence type="ECO:0000313" key="1">
    <source>
        <dbReference type="EMBL" id="KAB0242817.1"/>
    </source>
</evidence>
<reference evidence="2" key="1">
    <citation type="submission" date="2019-04" db="EMBL/GenBank/DDBJ databases">
        <title>Microviridin 1777: A Toxic Chymotrypsin Inhibitor Discovered by a Metabologenomic Approach.</title>
        <authorList>
            <person name="Sieber S."/>
            <person name="Grendelmeier S.M."/>
            <person name="Harris L.A."/>
            <person name="Mitchell D.A."/>
            <person name="Gademann K."/>
        </authorList>
    </citation>
    <scope>NUCLEOTIDE SEQUENCE [LARGE SCALE GENOMIC DNA]</scope>
    <source>
        <strain evidence="2">EAWAG127a</strain>
    </source>
</reference>
<protein>
    <submittedName>
        <fullName evidence="1">Uncharacterized protein</fullName>
    </submittedName>
</protein>